<feature type="region of interest" description="Disordered" evidence="1">
    <location>
        <begin position="318"/>
        <end position="365"/>
    </location>
</feature>
<comment type="caution">
    <text evidence="2">The sequence shown here is derived from an EMBL/GenBank/DDBJ whole genome shotgun (WGS) entry which is preliminary data.</text>
</comment>
<accession>A0AAE0VAN5</accession>
<feature type="compositionally biased region" description="Basic and acidic residues" evidence="1">
    <location>
        <begin position="171"/>
        <end position="180"/>
    </location>
</feature>
<evidence type="ECO:0000313" key="3">
    <source>
        <dbReference type="Proteomes" id="UP001274896"/>
    </source>
</evidence>
<organism evidence="2 3">
    <name type="scientific">Hemibagrus guttatus</name>
    <dbReference type="NCBI Taxonomy" id="175788"/>
    <lineage>
        <taxon>Eukaryota</taxon>
        <taxon>Metazoa</taxon>
        <taxon>Chordata</taxon>
        <taxon>Craniata</taxon>
        <taxon>Vertebrata</taxon>
        <taxon>Euteleostomi</taxon>
        <taxon>Actinopterygii</taxon>
        <taxon>Neopterygii</taxon>
        <taxon>Teleostei</taxon>
        <taxon>Ostariophysi</taxon>
        <taxon>Siluriformes</taxon>
        <taxon>Bagridae</taxon>
        <taxon>Hemibagrus</taxon>
    </lineage>
</organism>
<protein>
    <submittedName>
        <fullName evidence="2">Uncharacterized protein</fullName>
    </submittedName>
</protein>
<feature type="compositionally biased region" description="Basic and acidic residues" evidence="1">
    <location>
        <begin position="352"/>
        <end position="365"/>
    </location>
</feature>
<proteinExistence type="predicted"/>
<evidence type="ECO:0000313" key="2">
    <source>
        <dbReference type="EMBL" id="KAK3548899.1"/>
    </source>
</evidence>
<feature type="non-terminal residue" evidence="2">
    <location>
        <position position="1"/>
    </location>
</feature>
<reference evidence="2" key="1">
    <citation type="submission" date="2023-06" db="EMBL/GenBank/DDBJ databases">
        <title>Male Hemibagrus guttatus genome.</title>
        <authorList>
            <person name="Bian C."/>
        </authorList>
    </citation>
    <scope>NUCLEOTIDE SEQUENCE</scope>
    <source>
        <strain evidence="2">Male_cb2023</strain>
        <tissue evidence="2">Muscle</tissue>
    </source>
</reference>
<dbReference type="AlphaFoldDB" id="A0AAE0VAN5"/>
<gene>
    <name evidence="2" type="ORF">QTP70_021714</name>
</gene>
<dbReference type="EMBL" id="JAUCMX010000004">
    <property type="protein sequence ID" value="KAK3548899.1"/>
    <property type="molecule type" value="Genomic_DNA"/>
</dbReference>
<name>A0AAE0VAN5_9TELE</name>
<keyword evidence="3" id="KW-1185">Reference proteome</keyword>
<dbReference type="Proteomes" id="UP001274896">
    <property type="component" value="Unassembled WGS sequence"/>
</dbReference>
<evidence type="ECO:0000256" key="1">
    <source>
        <dbReference type="SAM" id="MobiDB-lite"/>
    </source>
</evidence>
<sequence length="383" mass="42624">MKCLERLVMRHIKTQLPPSLDPLQFAYCPNRSMDDAITSTPHLALTHLDINSFINCLPLIRSILGSRGACAYLRHHWASRQDTGVPTHRRSANPSQGTHTLSFTHAITHYGQFRDANQPTTHVFGLGEETGVPEGNPRGTGRTCKLHTHMAKAGIEPPTLEFSIQHNHPSAPDREAESAGHQHLPLQLDPGLPDWETSVSPDREQHLQHHHTEHWSSSGLRAQSTAVHYADSRLCSNADDTTVVGLISKNDGSAYRKEVQRLTAWCKTNNLSLNVEKTKEMVVDFRRAQSDHSPLNINESNMEIIKSTANSLVFTWRRTSPGHSTPAPSPAASLLPEKAEEGSSSTSNPDHLLQRDHREHPEQLHHCLVRELHRVGSQDPAAD</sequence>
<feature type="region of interest" description="Disordered" evidence="1">
    <location>
        <begin position="165"/>
        <end position="219"/>
    </location>
</feature>